<evidence type="ECO:0000313" key="6">
    <source>
        <dbReference type="Proteomes" id="UP000199296"/>
    </source>
</evidence>
<dbReference type="Pfam" id="PF13102">
    <property type="entry name" value="Phage_int_SAM_5"/>
    <property type="match status" value="1"/>
</dbReference>
<evidence type="ECO:0000259" key="4">
    <source>
        <dbReference type="PROSITE" id="PS51898"/>
    </source>
</evidence>
<protein>
    <submittedName>
        <fullName evidence="5">Site-specific recombinase XerD</fullName>
    </submittedName>
</protein>
<dbReference type="AlphaFoldDB" id="A0A1G7XEK9"/>
<dbReference type="EMBL" id="FNCW01000008">
    <property type="protein sequence ID" value="SDG82639.1"/>
    <property type="molecule type" value="Genomic_DNA"/>
</dbReference>
<dbReference type="GO" id="GO:0015074">
    <property type="term" value="P:DNA integration"/>
    <property type="evidence" value="ECO:0007669"/>
    <property type="project" value="InterPro"/>
</dbReference>
<dbReference type="Pfam" id="PF00589">
    <property type="entry name" value="Phage_integrase"/>
    <property type="match status" value="1"/>
</dbReference>
<dbReference type="InterPro" id="IPR013762">
    <property type="entry name" value="Integrase-like_cat_sf"/>
</dbReference>
<keyword evidence="6" id="KW-1185">Reference proteome</keyword>
<dbReference type="STRING" id="470826.SAMN04488027_10861"/>
<dbReference type="InterPro" id="IPR025269">
    <property type="entry name" value="SAM-like_dom"/>
</dbReference>
<dbReference type="PANTHER" id="PTHR30349:SF64">
    <property type="entry name" value="PROPHAGE INTEGRASE INTD-RELATED"/>
    <property type="match status" value="1"/>
</dbReference>
<accession>A0A1G7XEK9</accession>
<dbReference type="GO" id="GO:0006310">
    <property type="term" value="P:DNA recombination"/>
    <property type="evidence" value="ECO:0007669"/>
    <property type="project" value="UniProtKB-KW"/>
</dbReference>
<dbReference type="InterPro" id="IPR050090">
    <property type="entry name" value="Tyrosine_recombinase_XerCD"/>
</dbReference>
<reference evidence="5 6" key="1">
    <citation type="submission" date="2016-10" db="EMBL/GenBank/DDBJ databases">
        <authorList>
            <person name="de Groot N.N."/>
        </authorList>
    </citation>
    <scope>NUCLEOTIDE SEQUENCE [LARGE SCALE GENOMIC DNA]</scope>
    <source>
        <strain evidence="5 6">DSM 19803</strain>
    </source>
</reference>
<comment type="similarity">
    <text evidence="1">Belongs to the 'phage' integrase family.</text>
</comment>
<dbReference type="InterPro" id="IPR011010">
    <property type="entry name" value="DNA_brk_join_enz"/>
</dbReference>
<dbReference type="RefSeq" id="WP_093368138.1">
    <property type="nucleotide sequence ID" value="NZ_FNCW01000008.1"/>
</dbReference>
<dbReference type="InterPro" id="IPR010998">
    <property type="entry name" value="Integrase_recombinase_N"/>
</dbReference>
<dbReference type="PROSITE" id="PS51898">
    <property type="entry name" value="TYR_RECOMBINASE"/>
    <property type="match status" value="1"/>
</dbReference>
<dbReference type="InterPro" id="IPR002104">
    <property type="entry name" value="Integrase_catalytic"/>
</dbReference>
<dbReference type="Proteomes" id="UP000199296">
    <property type="component" value="Unassembled WGS sequence"/>
</dbReference>
<feature type="domain" description="Tyr recombinase" evidence="4">
    <location>
        <begin position="199"/>
        <end position="367"/>
    </location>
</feature>
<proteinExistence type="inferred from homology"/>
<organism evidence="5 6">
    <name type="scientific">Psychroflexus sediminis</name>
    <dbReference type="NCBI Taxonomy" id="470826"/>
    <lineage>
        <taxon>Bacteria</taxon>
        <taxon>Pseudomonadati</taxon>
        <taxon>Bacteroidota</taxon>
        <taxon>Flavobacteriia</taxon>
        <taxon>Flavobacteriales</taxon>
        <taxon>Flavobacteriaceae</taxon>
        <taxon>Psychroflexus</taxon>
    </lineage>
</organism>
<dbReference type="SUPFAM" id="SSF56349">
    <property type="entry name" value="DNA breaking-rejoining enzymes"/>
    <property type="match status" value="1"/>
</dbReference>
<keyword evidence="2" id="KW-0238">DNA-binding</keyword>
<evidence type="ECO:0000256" key="1">
    <source>
        <dbReference type="ARBA" id="ARBA00008857"/>
    </source>
</evidence>
<evidence type="ECO:0000256" key="2">
    <source>
        <dbReference type="ARBA" id="ARBA00023125"/>
    </source>
</evidence>
<evidence type="ECO:0000313" key="5">
    <source>
        <dbReference type="EMBL" id="SDG82639.1"/>
    </source>
</evidence>
<dbReference type="GO" id="GO:0003677">
    <property type="term" value="F:DNA binding"/>
    <property type="evidence" value="ECO:0007669"/>
    <property type="project" value="UniProtKB-KW"/>
</dbReference>
<dbReference type="OrthoDB" id="9806835at2"/>
<evidence type="ECO:0000256" key="3">
    <source>
        <dbReference type="ARBA" id="ARBA00023172"/>
    </source>
</evidence>
<dbReference type="Gene3D" id="1.10.443.10">
    <property type="entry name" value="Intergrase catalytic core"/>
    <property type="match status" value="1"/>
</dbReference>
<sequence>MAVKVSLRQKPIKGGKLSLYLDYYPPIINKDGKETRREFLKMHIFEKPANSEQKSHNKTTLSIAEKIRDSRNLSIYNKEYGFKDNVVLNIDFIKYYEELVERKSNTVSKKNHQSWEASLMHYKDYAKKIYTRSLNKKHVEGYKEHLQTVVSKKTGHALSSATVASYFKHFLNVLNQAYEEDVLKEDITKGVKNVKVENKLREYLTLEELTKLWNTSVENNTVKNLCFFCTHTGFRFVEASKLQWEDISKDNSGNYVVRVYHTKGKKYTLNPISKDAYQLLIDERPEKKGKIFDITYDIAIRAVKEWVTAAEINKNITLHNFRHTYAVLQIENGTDVFTVSKMLGHKNINTTMIYAKVTDIAKTKTLDKIKLNTNEDN</sequence>
<keyword evidence="3" id="KW-0233">DNA recombination</keyword>
<dbReference type="PANTHER" id="PTHR30349">
    <property type="entry name" value="PHAGE INTEGRASE-RELATED"/>
    <property type="match status" value="1"/>
</dbReference>
<name>A0A1G7XEK9_9FLAO</name>
<dbReference type="CDD" id="cd01185">
    <property type="entry name" value="INTN1_C_like"/>
    <property type="match status" value="1"/>
</dbReference>
<dbReference type="Gene3D" id="1.10.150.130">
    <property type="match status" value="1"/>
</dbReference>
<gene>
    <name evidence="5" type="ORF">SAMN04488027_10861</name>
</gene>